<accession>A0A7W6Q567</accession>
<dbReference type="InterPro" id="IPR013830">
    <property type="entry name" value="SGNH_hydro"/>
</dbReference>
<evidence type="ECO:0000259" key="1">
    <source>
        <dbReference type="Pfam" id="PF13472"/>
    </source>
</evidence>
<protein>
    <submittedName>
        <fullName evidence="2">Lysophospholipase L1-like esterase</fullName>
    </submittedName>
</protein>
<organism evidence="2 3">
    <name type="scientific">Sulfitobacter noctilucicola</name>
    <dbReference type="NCBI Taxonomy" id="1342301"/>
    <lineage>
        <taxon>Bacteria</taxon>
        <taxon>Pseudomonadati</taxon>
        <taxon>Pseudomonadota</taxon>
        <taxon>Alphaproteobacteria</taxon>
        <taxon>Rhodobacterales</taxon>
        <taxon>Roseobacteraceae</taxon>
        <taxon>Sulfitobacter</taxon>
    </lineage>
</organism>
<proteinExistence type="predicted"/>
<feature type="domain" description="SGNH hydrolase-type esterase" evidence="1">
    <location>
        <begin position="50"/>
        <end position="218"/>
    </location>
</feature>
<dbReference type="RefSeq" id="WP_025054455.1">
    <property type="nucleotide sequence ID" value="NZ_JACIFU010000001.1"/>
</dbReference>
<dbReference type="OrthoDB" id="9804395at2"/>
<comment type="caution">
    <text evidence="2">The sequence shown here is derived from an EMBL/GenBank/DDBJ whole genome shotgun (WGS) entry which is preliminary data.</text>
</comment>
<reference evidence="2 3" key="1">
    <citation type="submission" date="2020-08" db="EMBL/GenBank/DDBJ databases">
        <title>Genomic Encyclopedia of Type Strains, Phase IV (KMG-IV): sequencing the most valuable type-strain genomes for metagenomic binning, comparative biology and taxonomic classification.</title>
        <authorList>
            <person name="Goeker M."/>
        </authorList>
    </citation>
    <scope>NUCLEOTIDE SEQUENCE [LARGE SCALE GENOMIC DNA]</scope>
    <source>
        <strain evidence="2 3">DSM 101015</strain>
    </source>
</reference>
<dbReference type="SUPFAM" id="SSF52266">
    <property type="entry name" value="SGNH hydrolase"/>
    <property type="match status" value="1"/>
</dbReference>
<dbReference type="Gene3D" id="3.40.50.1110">
    <property type="entry name" value="SGNH hydrolase"/>
    <property type="match status" value="1"/>
</dbReference>
<evidence type="ECO:0000313" key="2">
    <source>
        <dbReference type="EMBL" id="MBB4173512.1"/>
    </source>
</evidence>
<sequence>MIDTAVRFVLSPLLIAQAVRVRRTAQSLPEAAGPRTGTIGGGQPLRLAIIGDSSAAGVGVSTQSEALSGQLIEALSETFSVTWHLDALTGATTKSTLDRLKDAHPEPVDVIVVALGVNDVTRLVPASLWVSQQQALLGRLEELYQPAQIYLSGMPPLGHFPLLPHPLRWTLGRHADRLQRRLLKVLFARADCTYVPFDQPLVPALMASDGFHPGPVVYTLWAKEMASRIISDWPELSAEKL</sequence>
<dbReference type="CDD" id="cd01836">
    <property type="entry name" value="FeeA_FeeB_like"/>
    <property type="match status" value="1"/>
</dbReference>
<dbReference type="GO" id="GO:0016788">
    <property type="term" value="F:hydrolase activity, acting on ester bonds"/>
    <property type="evidence" value="ECO:0007669"/>
    <property type="project" value="UniProtKB-ARBA"/>
</dbReference>
<dbReference type="AlphaFoldDB" id="A0A7W6Q567"/>
<dbReference type="Proteomes" id="UP000565745">
    <property type="component" value="Unassembled WGS sequence"/>
</dbReference>
<dbReference type="Pfam" id="PF13472">
    <property type="entry name" value="Lipase_GDSL_2"/>
    <property type="match status" value="1"/>
</dbReference>
<dbReference type="InterPro" id="IPR036514">
    <property type="entry name" value="SGNH_hydro_sf"/>
</dbReference>
<dbReference type="EMBL" id="JACIFU010000001">
    <property type="protein sequence ID" value="MBB4173512.1"/>
    <property type="molecule type" value="Genomic_DNA"/>
</dbReference>
<evidence type="ECO:0000313" key="3">
    <source>
        <dbReference type="Proteomes" id="UP000565745"/>
    </source>
</evidence>
<name>A0A7W6Q567_9RHOB</name>
<keyword evidence="3" id="KW-1185">Reference proteome</keyword>
<gene>
    <name evidence="2" type="ORF">GGR93_001273</name>
</gene>